<accession>A0ACA9M0M2</accession>
<name>A0ACA9M0M2_9GLOM</name>
<comment type="caution">
    <text evidence="1">The sequence shown here is derived from an EMBL/GenBank/DDBJ whole genome shotgun (WGS) entry which is preliminary data.</text>
</comment>
<evidence type="ECO:0000313" key="2">
    <source>
        <dbReference type="Proteomes" id="UP000789860"/>
    </source>
</evidence>
<evidence type="ECO:0000313" key="1">
    <source>
        <dbReference type="EMBL" id="CAG8562926.1"/>
    </source>
</evidence>
<sequence>ELRQCYREYKASQKVLKSKDNTYNISLPKQDNSYKEPNSEMCSHNAVNKTTNNIETTVCIVENKEIVGTEALPIELPQDRNSNLQ</sequence>
<dbReference type="Proteomes" id="UP000789860">
    <property type="component" value="Unassembled WGS sequence"/>
</dbReference>
<gene>
    <name evidence="1" type="ORF">SCALOS_LOCUS5574</name>
</gene>
<organism evidence="1 2">
    <name type="scientific">Scutellospora calospora</name>
    <dbReference type="NCBI Taxonomy" id="85575"/>
    <lineage>
        <taxon>Eukaryota</taxon>
        <taxon>Fungi</taxon>
        <taxon>Fungi incertae sedis</taxon>
        <taxon>Mucoromycota</taxon>
        <taxon>Glomeromycotina</taxon>
        <taxon>Glomeromycetes</taxon>
        <taxon>Diversisporales</taxon>
        <taxon>Gigasporaceae</taxon>
        <taxon>Scutellospora</taxon>
    </lineage>
</organism>
<keyword evidence="2" id="KW-1185">Reference proteome</keyword>
<protein>
    <submittedName>
        <fullName evidence="1">4941_t:CDS:1</fullName>
    </submittedName>
</protein>
<reference evidence="1" key="1">
    <citation type="submission" date="2021-06" db="EMBL/GenBank/DDBJ databases">
        <authorList>
            <person name="Kallberg Y."/>
            <person name="Tangrot J."/>
            <person name="Rosling A."/>
        </authorList>
    </citation>
    <scope>NUCLEOTIDE SEQUENCE</scope>
    <source>
        <strain evidence="1">AU212A</strain>
    </source>
</reference>
<feature type="non-terminal residue" evidence="1">
    <location>
        <position position="1"/>
    </location>
</feature>
<proteinExistence type="predicted"/>
<dbReference type="EMBL" id="CAJVPM010009304">
    <property type="protein sequence ID" value="CAG8562926.1"/>
    <property type="molecule type" value="Genomic_DNA"/>
</dbReference>